<dbReference type="Proteomes" id="UP001271007">
    <property type="component" value="Unassembled WGS sequence"/>
</dbReference>
<keyword evidence="1" id="KW-0732">Signal</keyword>
<reference evidence="2" key="1">
    <citation type="submission" date="2023-04" db="EMBL/GenBank/DDBJ databases">
        <title>Black Yeasts Isolated from many extreme environments.</title>
        <authorList>
            <person name="Coleine C."/>
            <person name="Stajich J.E."/>
            <person name="Selbmann L."/>
        </authorList>
    </citation>
    <scope>NUCLEOTIDE SEQUENCE</scope>
    <source>
        <strain evidence="2">CCFEE 5312</strain>
    </source>
</reference>
<evidence type="ECO:0000313" key="2">
    <source>
        <dbReference type="EMBL" id="KAK3056479.1"/>
    </source>
</evidence>
<dbReference type="PANTHER" id="PTHR35896:SF3">
    <property type="entry name" value="MAJOR FACILITATOR SUPERFAMILY TRANSPORTER"/>
    <property type="match status" value="1"/>
</dbReference>
<dbReference type="EMBL" id="JAWDJX010000006">
    <property type="protein sequence ID" value="KAK3056479.1"/>
    <property type="molecule type" value="Genomic_DNA"/>
</dbReference>
<evidence type="ECO:0000313" key="3">
    <source>
        <dbReference type="Proteomes" id="UP001271007"/>
    </source>
</evidence>
<dbReference type="InterPro" id="IPR053008">
    <property type="entry name" value="Phomopsin_biosynth_assoc"/>
</dbReference>
<feature type="signal peptide" evidence="1">
    <location>
        <begin position="1"/>
        <end position="22"/>
    </location>
</feature>
<dbReference type="PANTHER" id="PTHR35896">
    <property type="entry name" value="IG-LIKE DOMAIN-CONTAINING PROTEIN"/>
    <property type="match status" value="1"/>
</dbReference>
<sequence>MLAGLVTLIFLLLGLYPWLSYQQIPRDLVSQPIKPCGTSPSEARRLGCQFDPMEYSWLPPPCYDAELVEDYLRLLERKTLNFYAKPDNDSVANIVPLAEILAGEHHTVYMTWDQHQEHCAYMFRKLHGALDAGGPVDGYIWAYKHTQHCLVILFDRSSDLVGLD</sequence>
<protein>
    <submittedName>
        <fullName evidence="2">Uncharacterized protein</fullName>
    </submittedName>
</protein>
<dbReference type="AlphaFoldDB" id="A0AAJ0LUX3"/>
<gene>
    <name evidence="2" type="ORF">LTR09_002986</name>
</gene>
<feature type="chain" id="PRO_5042603693" evidence="1">
    <location>
        <begin position="23"/>
        <end position="164"/>
    </location>
</feature>
<proteinExistence type="predicted"/>
<keyword evidence="3" id="KW-1185">Reference proteome</keyword>
<organism evidence="2 3">
    <name type="scientific">Extremus antarcticus</name>
    <dbReference type="NCBI Taxonomy" id="702011"/>
    <lineage>
        <taxon>Eukaryota</taxon>
        <taxon>Fungi</taxon>
        <taxon>Dikarya</taxon>
        <taxon>Ascomycota</taxon>
        <taxon>Pezizomycotina</taxon>
        <taxon>Dothideomycetes</taxon>
        <taxon>Dothideomycetidae</taxon>
        <taxon>Mycosphaerellales</taxon>
        <taxon>Extremaceae</taxon>
        <taxon>Extremus</taxon>
    </lineage>
</organism>
<name>A0AAJ0LUX3_9PEZI</name>
<accession>A0AAJ0LUX3</accession>
<evidence type="ECO:0000256" key="1">
    <source>
        <dbReference type="SAM" id="SignalP"/>
    </source>
</evidence>
<comment type="caution">
    <text evidence="2">The sequence shown here is derived from an EMBL/GenBank/DDBJ whole genome shotgun (WGS) entry which is preliminary data.</text>
</comment>